<feature type="domain" description="F-box" evidence="2">
    <location>
        <begin position="42"/>
        <end position="88"/>
    </location>
</feature>
<protein>
    <submittedName>
        <fullName evidence="4">F-box/kelch-repeat protein At3g23880-like</fullName>
    </submittedName>
</protein>
<dbReference type="Gene3D" id="1.20.1280.50">
    <property type="match status" value="1"/>
</dbReference>
<dbReference type="InterPro" id="IPR001810">
    <property type="entry name" value="F-box_dom"/>
</dbReference>
<dbReference type="NCBIfam" id="TIGR01640">
    <property type="entry name" value="F_box_assoc_1"/>
    <property type="match status" value="1"/>
</dbReference>
<reference evidence="3" key="1">
    <citation type="journal article" date="2013" name="Nat. Biotechnol.">
        <title>Draft genome sequence of chickpea (Cicer arietinum) provides a resource for trait improvement.</title>
        <authorList>
            <person name="Varshney R.K."/>
            <person name="Song C."/>
            <person name="Saxena R.K."/>
            <person name="Azam S."/>
            <person name="Yu S."/>
            <person name="Sharpe A.G."/>
            <person name="Cannon S."/>
            <person name="Baek J."/>
            <person name="Rosen B.D."/>
            <person name="Tar'an B."/>
            <person name="Millan T."/>
            <person name="Zhang X."/>
            <person name="Ramsay L.D."/>
            <person name="Iwata A."/>
            <person name="Wang Y."/>
            <person name="Nelson W."/>
            <person name="Farmer A.D."/>
            <person name="Gaur P.M."/>
            <person name="Soderlund C."/>
            <person name="Penmetsa R.V."/>
            <person name="Xu C."/>
            <person name="Bharti A.K."/>
            <person name="He W."/>
            <person name="Winter P."/>
            <person name="Zhao S."/>
            <person name="Hane J.K."/>
            <person name="Carrasquilla-Garcia N."/>
            <person name="Condie J.A."/>
            <person name="Upadhyaya H.D."/>
            <person name="Luo M.C."/>
            <person name="Thudi M."/>
            <person name="Gowda C.L."/>
            <person name="Singh N.P."/>
            <person name="Lichtenzveig J."/>
            <person name="Gali K.K."/>
            <person name="Rubio J."/>
            <person name="Nadarajan N."/>
            <person name="Dolezel J."/>
            <person name="Bansal K.C."/>
            <person name="Xu X."/>
            <person name="Edwards D."/>
            <person name="Zhang G."/>
            <person name="Kahl G."/>
            <person name="Gil J."/>
            <person name="Singh K.B."/>
            <person name="Datta S.K."/>
            <person name="Jackson S.A."/>
            <person name="Wang J."/>
            <person name="Cook D.R."/>
        </authorList>
    </citation>
    <scope>NUCLEOTIDE SEQUENCE [LARGE SCALE GENOMIC DNA]</scope>
    <source>
        <strain evidence="3">cv. CDC Frontier</strain>
    </source>
</reference>
<evidence type="ECO:0000259" key="2">
    <source>
        <dbReference type="PROSITE" id="PS50181"/>
    </source>
</evidence>
<evidence type="ECO:0000313" key="3">
    <source>
        <dbReference type="Proteomes" id="UP000087171"/>
    </source>
</evidence>
<organism evidence="3 4">
    <name type="scientific">Cicer arietinum</name>
    <name type="common">Chickpea</name>
    <name type="synonym">Garbanzo</name>
    <dbReference type="NCBI Taxonomy" id="3827"/>
    <lineage>
        <taxon>Eukaryota</taxon>
        <taxon>Viridiplantae</taxon>
        <taxon>Streptophyta</taxon>
        <taxon>Embryophyta</taxon>
        <taxon>Tracheophyta</taxon>
        <taxon>Spermatophyta</taxon>
        <taxon>Magnoliopsida</taxon>
        <taxon>eudicotyledons</taxon>
        <taxon>Gunneridae</taxon>
        <taxon>Pentapetalae</taxon>
        <taxon>rosids</taxon>
        <taxon>fabids</taxon>
        <taxon>Fabales</taxon>
        <taxon>Fabaceae</taxon>
        <taxon>Papilionoideae</taxon>
        <taxon>50 kb inversion clade</taxon>
        <taxon>NPAAA clade</taxon>
        <taxon>Hologalegina</taxon>
        <taxon>IRL clade</taxon>
        <taxon>Cicereae</taxon>
        <taxon>Cicer</taxon>
    </lineage>
</organism>
<keyword evidence="3" id="KW-1185">Reference proteome</keyword>
<dbReference type="RefSeq" id="XP_004486107.1">
    <property type="nucleotide sequence ID" value="XM_004486050.3"/>
</dbReference>
<dbReference type="SUPFAM" id="SSF81383">
    <property type="entry name" value="F-box domain"/>
    <property type="match status" value="1"/>
</dbReference>
<dbReference type="InterPro" id="IPR050796">
    <property type="entry name" value="SCF_F-box_component"/>
</dbReference>
<dbReference type="InterPro" id="IPR017451">
    <property type="entry name" value="F-box-assoc_interact_dom"/>
</dbReference>
<dbReference type="PANTHER" id="PTHR31672">
    <property type="entry name" value="BNACNNG10540D PROTEIN"/>
    <property type="match status" value="1"/>
</dbReference>
<feature type="region of interest" description="Disordered" evidence="1">
    <location>
        <begin position="1"/>
        <end position="42"/>
    </location>
</feature>
<dbReference type="SMART" id="SM00256">
    <property type="entry name" value="FBOX"/>
    <property type="match status" value="1"/>
</dbReference>
<dbReference type="Pfam" id="PF07734">
    <property type="entry name" value="FBA_1"/>
    <property type="match status" value="1"/>
</dbReference>
<gene>
    <name evidence="4" type="primary">LOC101512567</name>
</gene>
<dbReference type="STRING" id="3827.A0A1S2XCC8"/>
<dbReference type="PaxDb" id="3827-XP_004486107.1"/>
<dbReference type="InterPro" id="IPR036047">
    <property type="entry name" value="F-box-like_dom_sf"/>
</dbReference>
<dbReference type="KEGG" id="cam:101512567"/>
<proteinExistence type="predicted"/>
<evidence type="ECO:0000313" key="4">
    <source>
        <dbReference type="RefSeq" id="XP_004486107.1"/>
    </source>
</evidence>
<dbReference type="GeneID" id="101512567"/>
<accession>A0A1S2XCC8</accession>
<dbReference type="OrthoDB" id="591557at2759"/>
<evidence type="ECO:0000256" key="1">
    <source>
        <dbReference type="SAM" id="MobiDB-lite"/>
    </source>
</evidence>
<dbReference type="AlphaFoldDB" id="A0A1S2XCC8"/>
<dbReference type="Pfam" id="PF00646">
    <property type="entry name" value="F-box"/>
    <property type="match status" value="1"/>
</dbReference>
<dbReference type="PANTHER" id="PTHR31672:SF13">
    <property type="entry name" value="F-BOX PROTEIN CPR30-LIKE"/>
    <property type="match status" value="1"/>
</dbReference>
<feature type="compositionally biased region" description="Low complexity" evidence="1">
    <location>
        <begin position="27"/>
        <end position="41"/>
    </location>
</feature>
<name>A0A1S2XCC8_CICAR</name>
<reference evidence="4" key="2">
    <citation type="submission" date="2025-08" db="UniProtKB">
        <authorList>
            <consortium name="RefSeq"/>
        </authorList>
    </citation>
    <scope>IDENTIFICATION</scope>
    <source>
        <tissue evidence="4">Etiolated seedlings</tissue>
    </source>
</reference>
<dbReference type="PROSITE" id="PS50181">
    <property type="entry name" value="FBOX"/>
    <property type="match status" value="1"/>
</dbReference>
<dbReference type="eggNOG" id="ENOG502QUVH">
    <property type="taxonomic scope" value="Eukaryota"/>
</dbReference>
<dbReference type="CDD" id="cd22157">
    <property type="entry name" value="F-box_AtFBW1-like"/>
    <property type="match status" value="1"/>
</dbReference>
<sequence>MAPMGDADGQNDVAPPDPHTKRQRLNSSTKTLTPPSSSITPGDSLPTLPFELVAEILSRLPVKILMQLRCVCKSWKSLICDPKFVKKHLRVSTTRHHLFLTFLNSSREFVLTTYPLSSVFTEITATATQLDYPLNNRNRFDLIVGSCHGILCFALDQRFALLWNPSISKFAKLPSLNNPSREGSYTIYAFGYAHFSDSYKVVAVSCYESDTNGSTSNRVYKTEVKVHTLGTNSWRRIQDFPSGVPFDESGKFVNGTVNWLASTDWISSWVIVSLDLEKESYQELLQPDYGGVAVVTLTLGVLRDCLCILSHSDTFSDVWLMKEYGNKNSWTKLFRVPFMEGVGCSPYTKALHISEDDQVLLEFDSKLVVYNSRDGTFKTPQIQNINDWMVPEIYQESLISPCFQQ</sequence>
<dbReference type="Proteomes" id="UP000087171">
    <property type="component" value="Chromosome Ca1"/>
</dbReference>
<dbReference type="InterPro" id="IPR006527">
    <property type="entry name" value="F-box-assoc_dom_typ1"/>
</dbReference>